<feature type="domain" description="PABS" evidence="5">
    <location>
        <begin position="1"/>
        <end position="159"/>
    </location>
</feature>
<protein>
    <submittedName>
        <fullName evidence="6">Spermidine synthase</fullName>
    </submittedName>
</protein>
<evidence type="ECO:0000256" key="2">
    <source>
        <dbReference type="ARBA" id="ARBA00022679"/>
    </source>
</evidence>
<dbReference type="PROSITE" id="PS51006">
    <property type="entry name" value="PABS_2"/>
    <property type="match status" value="1"/>
</dbReference>
<feature type="active site" description="Proton acceptor" evidence="4">
    <location>
        <position position="77"/>
    </location>
</feature>
<keyword evidence="2 4" id="KW-0808">Transferase</keyword>
<dbReference type="PANTHER" id="PTHR43317">
    <property type="entry name" value="THERMOSPERMINE SYNTHASE ACAULIS5"/>
    <property type="match status" value="1"/>
</dbReference>
<evidence type="ECO:0000259" key="5">
    <source>
        <dbReference type="PROSITE" id="PS51006"/>
    </source>
</evidence>
<dbReference type="PANTHER" id="PTHR43317:SF1">
    <property type="entry name" value="THERMOSPERMINE SYNTHASE ACAULIS5"/>
    <property type="match status" value="1"/>
</dbReference>
<name>A0ABV1WDK0_9ACTN</name>
<keyword evidence="7" id="KW-1185">Reference proteome</keyword>
<comment type="similarity">
    <text evidence="1">Belongs to the spermidine/spermine synthase family.</text>
</comment>
<evidence type="ECO:0000313" key="6">
    <source>
        <dbReference type="EMBL" id="MER6982304.1"/>
    </source>
</evidence>
<evidence type="ECO:0000256" key="1">
    <source>
        <dbReference type="ARBA" id="ARBA00007867"/>
    </source>
</evidence>
<evidence type="ECO:0000256" key="3">
    <source>
        <dbReference type="ARBA" id="ARBA00023115"/>
    </source>
</evidence>
<organism evidence="6 7">
    <name type="scientific">Streptomyces carpinensis</name>
    <dbReference type="NCBI Taxonomy" id="66369"/>
    <lineage>
        <taxon>Bacteria</taxon>
        <taxon>Bacillati</taxon>
        <taxon>Actinomycetota</taxon>
        <taxon>Actinomycetes</taxon>
        <taxon>Kitasatosporales</taxon>
        <taxon>Streptomycetaceae</taxon>
        <taxon>Streptomyces</taxon>
    </lineage>
</organism>
<dbReference type="InterPro" id="IPR030374">
    <property type="entry name" value="PABS"/>
</dbReference>
<reference evidence="6 7" key="1">
    <citation type="submission" date="2024-06" db="EMBL/GenBank/DDBJ databases">
        <title>The Natural Products Discovery Center: Release of the First 8490 Sequenced Strains for Exploring Actinobacteria Biosynthetic Diversity.</title>
        <authorList>
            <person name="Kalkreuter E."/>
            <person name="Kautsar S.A."/>
            <person name="Yang D."/>
            <person name="Bader C.D."/>
            <person name="Teijaro C.N."/>
            <person name="Fluegel L."/>
            <person name="Davis C.M."/>
            <person name="Simpson J.R."/>
            <person name="Lauterbach L."/>
            <person name="Steele A.D."/>
            <person name="Gui C."/>
            <person name="Meng S."/>
            <person name="Li G."/>
            <person name="Viehrig K."/>
            <person name="Ye F."/>
            <person name="Su P."/>
            <person name="Kiefer A.F."/>
            <person name="Nichols A."/>
            <person name="Cepeda A.J."/>
            <person name="Yan W."/>
            <person name="Fan B."/>
            <person name="Jiang Y."/>
            <person name="Adhikari A."/>
            <person name="Zheng C.-J."/>
            <person name="Schuster L."/>
            <person name="Cowan T.M."/>
            <person name="Smanski M.J."/>
            <person name="Chevrette M.G."/>
            <person name="De Carvalho L.P.S."/>
            <person name="Shen B."/>
        </authorList>
    </citation>
    <scope>NUCLEOTIDE SEQUENCE [LARGE SCALE GENOMIC DNA]</scope>
    <source>
        <strain evidence="6 7">NPDC000634</strain>
    </source>
</reference>
<dbReference type="Gene3D" id="3.40.50.150">
    <property type="entry name" value="Vaccinia Virus protein VP39"/>
    <property type="match status" value="1"/>
</dbReference>
<accession>A0ABV1WDK0</accession>
<dbReference type="Proteomes" id="UP001458415">
    <property type="component" value="Unassembled WGS sequence"/>
</dbReference>
<comment type="caution">
    <text evidence="6">The sequence shown here is derived from an EMBL/GenBank/DDBJ whole genome shotgun (WGS) entry which is preliminary data.</text>
</comment>
<sequence length="221" mass="23541">LHFDDRAQDVHRHADGVDRVDIVEVDPAVVRLARTDPALARLNGHVYGDRRVHVTTADAFRWLRGAPMGAYDVVIEDLPDPGITASTKLYALEFYGLARRAMAPGGRLVVHAGPVSARPRVFWTVEATVRAAGLRTVPYRVGDGDFGGSAGPDLTIGAARVPRDWGFVLASRTTPVLALDPRAPRPPTLTRATLAAAARAAAGTRVPGLSASTLVDPRYAG</sequence>
<evidence type="ECO:0000313" key="7">
    <source>
        <dbReference type="Proteomes" id="UP001458415"/>
    </source>
</evidence>
<keyword evidence="3 4" id="KW-0620">Polyamine biosynthesis</keyword>
<proteinExistence type="inferred from homology"/>
<dbReference type="SUPFAM" id="SSF53335">
    <property type="entry name" value="S-adenosyl-L-methionine-dependent methyltransferases"/>
    <property type="match status" value="1"/>
</dbReference>
<dbReference type="CDD" id="cd02440">
    <property type="entry name" value="AdoMet_MTases"/>
    <property type="match status" value="1"/>
</dbReference>
<gene>
    <name evidence="6" type="ORF">ABT317_36385</name>
</gene>
<evidence type="ECO:0000256" key="4">
    <source>
        <dbReference type="PROSITE-ProRule" id="PRU00354"/>
    </source>
</evidence>
<dbReference type="InterPro" id="IPR029063">
    <property type="entry name" value="SAM-dependent_MTases_sf"/>
</dbReference>
<dbReference type="EMBL" id="JBEPCU010000992">
    <property type="protein sequence ID" value="MER6982304.1"/>
    <property type="molecule type" value="Genomic_DNA"/>
</dbReference>
<feature type="non-terminal residue" evidence="6">
    <location>
        <position position="1"/>
    </location>
</feature>
<dbReference type="Pfam" id="PF01564">
    <property type="entry name" value="Spermine_synth"/>
    <property type="match status" value="1"/>
</dbReference>